<proteinExistence type="predicted"/>
<dbReference type="EMBL" id="AMZH03007985">
    <property type="protein sequence ID" value="RRT59975.1"/>
    <property type="molecule type" value="Genomic_DNA"/>
</dbReference>
<protein>
    <submittedName>
        <fullName evidence="1">Uncharacterized protein</fullName>
    </submittedName>
</protein>
<dbReference type="AlphaFoldDB" id="A0A426Z7N0"/>
<sequence>MAVDASRLACMLCEARGVLLGSVPRVAIPLVLVRCRHVILCDVQCDVDVRDPMQPDSVSFHVILGSSYCAALPHVVLGSILGADMACCRALAPTSHGRSLRVPGWPGATARAYDGVRSIIGVHDWYGESQGFGRNAPCVGYRSRYSTTDLGEASESS</sequence>
<accession>A0A426Z7N0</accession>
<reference evidence="1 2" key="1">
    <citation type="journal article" date="2014" name="Agronomy (Basel)">
        <title>A Draft Genome Sequence for Ensete ventricosum, the Drought-Tolerant Tree Against Hunger.</title>
        <authorList>
            <person name="Harrison J."/>
            <person name="Moore K.A."/>
            <person name="Paszkiewicz K."/>
            <person name="Jones T."/>
            <person name="Grant M."/>
            <person name="Ambacheew D."/>
            <person name="Muzemil S."/>
            <person name="Studholme D.J."/>
        </authorList>
    </citation>
    <scope>NUCLEOTIDE SEQUENCE [LARGE SCALE GENOMIC DNA]</scope>
</reference>
<organism evidence="1 2">
    <name type="scientific">Ensete ventricosum</name>
    <name type="common">Abyssinian banana</name>
    <name type="synonym">Musa ensete</name>
    <dbReference type="NCBI Taxonomy" id="4639"/>
    <lineage>
        <taxon>Eukaryota</taxon>
        <taxon>Viridiplantae</taxon>
        <taxon>Streptophyta</taxon>
        <taxon>Embryophyta</taxon>
        <taxon>Tracheophyta</taxon>
        <taxon>Spermatophyta</taxon>
        <taxon>Magnoliopsida</taxon>
        <taxon>Liliopsida</taxon>
        <taxon>Zingiberales</taxon>
        <taxon>Musaceae</taxon>
        <taxon>Ensete</taxon>
    </lineage>
</organism>
<name>A0A426Z7N0_ENSVE</name>
<evidence type="ECO:0000313" key="2">
    <source>
        <dbReference type="Proteomes" id="UP000287651"/>
    </source>
</evidence>
<comment type="caution">
    <text evidence="1">The sequence shown here is derived from an EMBL/GenBank/DDBJ whole genome shotgun (WGS) entry which is preliminary data.</text>
</comment>
<evidence type="ECO:0000313" key="1">
    <source>
        <dbReference type="EMBL" id="RRT59975.1"/>
    </source>
</evidence>
<gene>
    <name evidence="1" type="ORF">B296_00017640</name>
</gene>
<dbReference type="Proteomes" id="UP000287651">
    <property type="component" value="Unassembled WGS sequence"/>
</dbReference>